<dbReference type="Pfam" id="PF05485">
    <property type="entry name" value="THAP"/>
    <property type="match status" value="1"/>
</dbReference>
<feature type="coiled-coil region" evidence="5">
    <location>
        <begin position="244"/>
        <end position="303"/>
    </location>
</feature>
<dbReference type="GO" id="GO:0008270">
    <property type="term" value="F:zinc ion binding"/>
    <property type="evidence" value="ECO:0007669"/>
    <property type="project" value="UniProtKB-KW"/>
</dbReference>
<gene>
    <name evidence="8" type="ORF">KUF71_001182</name>
</gene>
<comment type="caution">
    <text evidence="8">The sequence shown here is derived from an EMBL/GenBank/DDBJ whole genome shotgun (WGS) entry which is preliminary data.</text>
</comment>
<name>A0AAE1HG82_9NEOP</name>
<proteinExistence type="predicted"/>
<dbReference type="InterPro" id="IPR006612">
    <property type="entry name" value="THAP_Znf"/>
</dbReference>
<evidence type="ECO:0000256" key="5">
    <source>
        <dbReference type="SAM" id="Coils"/>
    </source>
</evidence>
<keyword evidence="1" id="KW-0479">Metal-binding</keyword>
<feature type="region of interest" description="Disordered" evidence="6">
    <location>
        <begin position="102"/>
        <end position="126"/>
    </location>
</feature>
<organism evidence="8 9">
    <name type="scientific">Frankliniella fusca</name>
    <dbReference type="NCBI Taxonomy" id="407009"/>
    <lineage>
        <taxon>Eukaryota</taxon>
        <taxon>Metazoa</taxon>
        <taxon>Ecdysozoa</taxon>
        <taxon>Arthropoda</taxon>
        <taxon>Hexapoda</taxon>
        <taxon>Insecta</taxon>
        <taxon>Pterygota</taxon>
        <taxon>Neoptera</taxon>
        <taxon>Paraneoptera</taxon>
        <taxon>Thysanoptera</taxon>
        <taxon>Terebrantia</taxon>
        <taxon>Thripoidea</taxon>
        <taxon>Thripidae</taxon>
        <taxon>Frankliniella</taxon>
    </lineage>
</organism>
<evidence type="ECO:0000256" key="1">
    <source>
        <dbReference type="ARBA" id="ARBA00022723"/>
    </source>
</evidence>
<reference evidence="8" key="2">
    <citation type="journal article" date="2023" name="BMC Genomics">
        <title>Pest status, molecular evolution, and epigenetic factors derived from the genome assembly of Frankliniella fusca, a thysanopteran phytovirus vector.</title>
        <authorList>
            <person name="Catto M.A."/>
            <person name="Labadie P.E."/>
            <person name="Jacobson A.L."/>
            <person name="Kennedy G.G."/>
            <person name="Srinivasan R."/>
            <person name="Hunt B.G."/>
        </authorList>
    </citation>
    <scope>NUCLEOTIDE SEQUENCE</scope>
    <source>
        <strain evidence="8">PL_HMW_Pooled</strain>
    </source>
</reference>
<dbReference type="EMBL" id="JAHWGI010001018">
    <property type="protein sequence ID" value="KAK3920712.1"/>
    <property type="molecule type" value="Genomic_DNA"/>
</dbReference>
<keyword evidence="5" id="KW-0175">Coiled coil</keyword>
<keyword evidence="3" id="KW-0862">Zinc</keyword>
<dbReference type="AlphaFoldDB" id="A0AAE1HG82"/>
<reference evidence="8" key="1">
    <citation type="submission" date="2021-07" db="EMBL/GenBank/DDBJ databases">
        <authorList>
            <person name="Catto M.A."/>
            <person name="Jacobson A."/>
            <person name="Kennedy G."/>
            <person name="Labadie P."/>
            <person name="Hunt B.G."/>
            <person name="Srinivasan R."/>
        </authorList>
    </citation>
    <scope>NUCLEOTIDE SEQUENCE</scope>
    <source>
        <strain evidence="8">PL_HMW_Pooled</strain>
        <tissue evidence="8">Head</tissue>
    </source>
</reference>
<evidence type="ECO:0000313" key="8">
    <source>
        <dbReference type="EMBL" id="KAK3920712.1"/>
    </source>
</evidence>
<evidence type="ECO:0000256" key="4">
    <source>
        <dbReference type="ARBA" id="ARBA00023125"/>
    </source>
</evidence>
<evidence type="ECO:0000256" key="3">
    <source>
        <dbReference type="ARBA" id="ARBA00022833"/>
    </source>
</evidence>
<dbReference type="SUPFAM" id="SSF57716">
    <property type="entry name" value="Glucocorticoid receptor-like (DNA-binding domain)"/>
    <property type="match status" value="1"/>
</dbReference>
<evidence type="ECO:0000256" key="2">
    <source>
        <dbReference type="ARBA" id="ARBA00022771"/>
    </source>
</evidence>
<dbReference type="GO" id="GO:0003677">
    <property type="term" value="F:DNA binding"/>
    <property type="evidence" value="ECO:0007669"/>
    <property type="project" value="UniProtKB-KW"/>
</dbReference>
<keyword evidence="4" id="KW-0238">DNA-binding</keyword>
<evidence type="ECO:0000259" key="7">
    <source>
        <dbReference type="Pfam" id="PF05485"/>
    </source>
</evidence>
<evidence type="ECO:0000313" key="9">
    <source>
        <dbReference type="Proteomes" id="UP001219518"/>
    </source>
</evidence>
<keyword evidence="2" id="KW-0863">Zinc-finger</keyword>
<accession>A0AAE1HG82</accession>
<protein>
    <submittedName>
        <fullName evidence="8">THAP domain-containing protein 1</fullName>
    </submittedName>
</protein>
<evidence type="ECO:0000256" key="6">
    <source>
        <dbReference type="SAM" id="MobiDB-lite"/>
    </source>
</evidence>
<feature type="domain" description="THAP-type" evidence="7">
    <location>
        <begin position="8"/>
        <end position="74"/>
    </location>
</feature>
<keyword evidence="9" id="KW-1185">Reference proteome</keyword>
<dbReference type="Proteomes" id="UP001219518">
    <property type="component" value="Unassembled WGS sequence"/>
</dbReference>
<sequence length="409" mass="47114">MKTIELRSAERRATWEKLIKRKDTPMTLNSRVCSEHFTVNDFELDYICQGIDGSQNKIARGKAKLQAHANPSIFPQYPIYYQPNTKKRNAPKCRVLPEIAITSDDPPEIPPSKNLEEEEETNNNVSNNSLWSCDKIHSLKIPIHWVVGNTIEVGSKVLYHIDPKTEQTKSITFSDQQPKLIIKFRGVKSRKIFKDVNTVEEAQSLLEEIDKIKLCTGTGSEINNFSTACEGMVSSKKGKICEDCLKLKERLRKIEERKLKLKQRKIEKQQKVKNKIQCLTRSKMNLIAKVKKYKRRIEHVIRQCQAKDESVLAEAISKLPAAQQEAVKACFSASKRKGPSGRRYTAEWVYECMLMRIKDKKLYNHIRKHEILVLPATSTINGYLKHYGGAYGFQPQVLDMRQKKHSWNA</sequence>